<accession>A0A2P2Q569</accession>
<dbReference type="EMBL" id="GGEC01081658">
    <property type="protein sequence ID" value="MBX62142.1"/>
    <property type="molecule type" value="Transcribed_RNA"/>
</dbReference>
<name>A0A2P2Q569_RHIMU</name>
<sequence>MSLVIAAAQEAN</sequence>
<protein>
    <submittedName>
        <fullName evidence="1">Uncharacterized protein</fullName>
    </submittedName>
</protein>
<organism evidence="1">
    <name type="scientific">Rhizophora mucronata</name>
    <name type="common">Asiatic mangrove</name>
    <dbReference type="NCBI Taxonomy" id="61149"/>
    <lineage>
        <taxon>Eukaryota</taxon>
        <taxon>Viridiplantae</taxon>
        <taxon>Streptophyta</taxon>
        <taxon>Embryophyta</taxon>
        <taxon>Tracheophyta</taxon>
        <taxon>Spermatophyta</taxon>
        <taxon>Magnoliopsida</taxon>
        <taxon>eudicotyledons</taxon>
        <taxon>Gunneridae</taxon>
        <taxon>Pentapetalae</taxon>
        <taxon>rosids</taxon>
        <taxon>fabids</taxon>
        <taxon>Malpighiales</taxon>
        <taxon>Rhizophoraceae</taxon>
        <taxon>Rhizophora</taxon>
    </lineage>
</organism>
<evidence type="ECO:0000313" key="1">
    <source>
        <dbReference type="EMBL" id="MBX62142.1"/>
    </source>
</evidence>
<proteinExistence type="predicted"/>
<reference evidence="1" key="1">
    <citation type="submission" date="2018-02" db="EMBL/GenBank/DDBJ databases">
        <title>Rhizophora mucronata_Transcriptome.</title>
        <authorList>
            <person name="Meera S.P."/>
            <person name="Sreeshan A."/>
            <person name="Augustine A."/>
        </authorList>
    </citation>
    <scope>NUCLEOTIDE SEQUENCE</scope>
    <source>
        <tissue evidence="1">Leaf</tissue>
    </source>
</reference>